<evidence type="ECO:0000313" key="3">
    <source>
        <dbReference type="Proteomes" id="UP000217428"/>
    </source>
</evidence>
<dbReference type="EMBL" id="KY747497">
    <property type="protein sequence ID" value="ASK51377.1"/>
    <property type="molecule type" value="Genomic_DNA"/>
</dbReference>
<reference evidence="2 3" key="1">
    <citation type="journal article" date="2017" name="Virus Genes">
        <title>Characterization of Eptesipoxvirus, a novel poxvirus from a microchiropteran bat.</title>
        <authorList>
            <person name="Tu S.L."/>
            <person name="Nakazawa Y."/>
            <person name="Gao J."/>
            <person name="Wilkins K."/>
            <person name="Gallardo-Romero N."/>
            <person name="Li Y."/>
            <person name="Emerson G.L."/>
            <person name="Carroll D.S."/>
            <person name="Upton C."/>
        </authorList>
    </citation>
    <scope>NUCLEOTIDE SEQUENCE [LARGE SCALE GENOMIC DNA]</scope>
    <source>
        <strain evidence="2 3">Washington</strain>
    </source>
</reference>
<protein>
    <submittedName>
        <fullName evidence="2">Uncharacterized protein</fullName>
    </submittedName>
</protein>
<feature type="transmembrane region" description="Helical" evidence="1">
    <location>
        <begin position="6"/>
        <end position="28"/>
    </location>
</feature>
<keyword evidence="3" id="KW-1185">Reference proteome</keyword>
<sequence length="62" mass="7789">MFNNSVYRSLTVFITLYTKILLICYKLYNFYKNIIFLICYNYIIYKNIIFKYETYTNNYIYV</sequence>
<evidence type="ECO:0000256" key="1">
    <source>
        <dbReference type="SAM" id="Phobius"/>
    </source>
</evidence>
<keyword evidence="1" id="KW-0812">Transmembrane</keyword>
<accession>A0A220T6N9</accession>
<evidence type="ECO:0000313" key="2">
    <source>
        <dbReference type="EMBL" id="ASK51377.1"/>
    </source>
</evidence>
<proteinExistence type="predicted"/>
<keyword evidence="1" id="KW-0472">Membrane</keyword>
<name>A0A220T6N9_9POXV</name>
<keyword evidence="1" id="KW-1133">Transmembrane helix</keyword>
<gene>
    <name evidence="2" type="ORF">EPTV-WA-176</name>
</gene>
<dbReference type="Proteomes" id="UP000217428">
    <property type="component" value="Segment"/>
</dbReference>
<organism evidence="2 3">
    <name type="scientific">Eptesipox virus</name>
    <dbReference type="NCBI Taxonomy" id="1329402"/>
    <lineage>
        <taxon>Viruses</taxon>
        <taxon>Varidnaviria</taxon>
        <taxon>Bamfordvirae</taxon>
        <taxon>Nucleocytoviricota</taxon>
        <taxon>Pokkesviricetes</taxon>
        <taxon>Chitovirales</taxon>
        <taxon>Poxviridae</taxon>
        <taxon>Chordopoxvirinae</taxon>
        <taxon>Vespertilionpoxvirus</taxon>
        <taxon>Vespertilionpoxvirus eptesipox</taxon>
    </lineage>
</organism>